<evidence type="ECO:0000313" key="13">
    <source>
        <dbReference type="EMBL" id="CAG8552374.1"/>
    </source>
</evidence>
<gene>
    <name evidence="13" type="ORF">POCULU_LOCUS5086</name>
</gene>
<dbReference type="InterPro" id="IPR011765">
    <property type="entry name" value="Pept_M16_N"/>
</dbReference>
<dbReference type="PANTHER" id="PTHR43690">
    <property type="entry name" value="NARDILYSIN"/>
    <property type="match status" value="1"/>
</dbReference>
<name>A0A9N9B1F3_9GLOM</name>
<dbReference type="PANTHER" id="PTHR43690:SF18">
    <property type="entry name" value="INSULIN-DEGRADING ENZYME-RELATED"/>
    <property type="match status" value="1"/>
</dbReference>
<dbReference type="Proteomes" id="UP000789572">
    <property type="component" value="Unassembled WGS sequence"/>
</dbReference>
<evidence type="ECO:0000256" key="2">
    <source>
        <dbReference type="ARBA" id="ARBA00022670"/>
    </source>
</evidence>
<evidence type="ECO:0000256" key="3">
    <source>
        <dbReference type="ARBA" id="ARBA00022723"/>
    </source>
</evidence>
<dbReference type="PROSITE" id="PS00143">
    <property type="entry name" value="INSULINASE"/>
    <property type="match status" value="1"/>
</dbReference>
<dbReference type="EMBL" id="CAJVPJ010000729">
    <property type="protein sequence ID" value="CAG8552374.1"/>
    <property type="molecule type" value="Genomic_DNA"/>
</dbReference>
<dbReference type="Pfam" id="PF05193">
    <property type="entry name" value="Peptidase_M16_C"/>
    <property type="match status" value="1"/>
</dbReference>
<dbReference type="InterPro" id="IPR001431">
    <property type="entry name" value="Pept_M16_Zn_BS"/>
</dbReference>
<feature type="domain" description="Peptidase M16 C-terminal" evidence="10">
    <location>
        <begin position="209"/>
        <end position="370"/>
    </location>
</feature>
<feature type="region of interest" description="Disordered" evidence="8">
    <location>
        <begin position="1051"/>
        <end position="1071"/>
    </location>
</feature>
<keyword evidence="6" id="KW-0482">Metalloprotease</keyword>
<keyword evidence="5" id="KW-0862">Zinc</keyword>
<dbReference type="InterPro" id="IPR007863">
    <property type="entry name" value="Peptidase_M16_C"/>
</dbReference>
<dbReference type="Pfam" id="PF00675">
    <property type="entry name" value="Peptidase_M16"/>
    <property type="match status" value="1"/>
</dbReference>
<feature type="domain" description="Coenzyme PQQ synthesis protein F-like C-terminal lobe" evidence="12">
    <location>
        <begin position="767"/>
        <end position="865"/>
    </location>
</feature>
<dbReference type="GO" id="GO:0005829">
    <property type="term" value="C:cytosol"/>
    <property type="evidence" value="ECO:0007669"/>
    <property type="project" value="TreeGrafter"/>
</dbReference>
<dbReference type="FunFam" id="3.30.830.10:FF:000003">
    <property type="entry name" value="Insulin-degrading enzyme"/>
    <property type="match status" value="1"/>
</dbReference>
<keyword evidence="3" id="KW-0479">Metal-binding</keyword>
<evidence type="ECO:0000259" key="10">
    <source>
        <dbReference type="Pfam" id="PF05193"/>
    </source>
</evidence>
<dbReference type="FunFam" id="3.30.830.10:FF:000005">
    <property type="entry name" value="nardilysin isoform X1"/>
    <property type="match status" value="1"/>
</dbReference>
<evidence type="ECO:0000256" key="1">
    <source>
        <dbReference type="ARBA" id="ARBA00007261"/>
    </source>
</evidence>
<evidence type="ECO:0000256" key="8">
    <source>
        <dbReference type="SAM" id="MobiDB-lite"/>
    </source>
</evidence>
<evidence type="ECO:0000256" key="4">
    <source>
        <dbReference type="ARBA" id="ARBA00022801"/>
    </source>
</evidence>
<feature type="domain" description="Peptidase M16 middle/third" evidence="11">
    <location>
        <begin position="379"/>
        <end position="660"/>
    </location>
</feature>
<keyword evidence="4" id="KW-0378">Hydrolase</keyword>
<reference evidence="13" key="1">
    <citation type="submission" date="2021-06" db="EMBL/GenBank/DDBJ databases">
        <authorList>
            <person name="Kallberg Y."/>
            <person name="Tangrot J."/>
            <person name="Rosling A."/>
        </authorList>
    </citation>
    <scope>NUCLEOTIDE SEQUENCE</scope>
    <source>
        <strain evidence="13">IA702</strain>
    </source>
</reference>
<evidence type="ECO:0000313" key="14">
    <source>
        <dbReference type="Proteomes" id="UP000789572"/>
    </source>
</evidence>
<dbReference type="AlphaFoldDB" id="A0A9N9B1F3"/>
<accession>A0A9N9B1F3</accession>
<sequence>MVHSAASSQYILSSDGTHYVLNHPIEKSDSDDRTYKMIKLKNDLEAMIIHDEKTDKASAALDVHVGYDCDPIHLQGLAHFCEHLLFMGTKKYPKENDYNEYLSGHSGNSNAWTGPDSTNYFFEVGGDHLEGALDRFSQFFINSLFDPSCTERELRAVDSENKKNLQDDGWRLDQLEKSLSNPNHVYHKFGTGSLETLRDQPLKNGIDVREELLKFYERYYSANLMKLCVLGKEPLDVLTRWVVEYFSDIRNKSLPVPVAEGSVLTENELLRVTFAKPVKDIRYLELPGGYLSHLIGHEGSGSILSLLKKLGWANSLASGSYNVSVGCEFFRIQVDLTEEGLKHYEDVVKVVFQYIDMLKREGFKKWIFDENASLAAIGFRFVEKFTVSEYASFVTQSMQRPYPREWVLSGPYLIRECDSAQIEDALNHLRQDRFTLMVVGKTLEGLDQKERWYGTEYSTRKFGDDFLKELKNLPANPELSLPQPNDFIPENFETHKQTDITPAKHPTLIKNSRLARVWHKKDDKFWTPKVNLYFMFRTPCAYITPIHCVKTRLYTDLICDALTEYAYVAEVAGLSYAITNDFEGITLRVGGFNDKVHILLEKIVSLMRNFKVDPERFALIKEQLERHYRNNSLEPPYIHALYYIQYLTQELIWTAEEKLEVLDPITAEDVQSFYPELLNHLHVETLIHGNMFEDEALRAVKTVEDILAYKPLIPSQMIRRRPLLLPESGHFVYQRKVFDEKEVNSSIVYYVDVGKAVDVKLRARLALLVQIADEPFFDQLRTKEQLGYVVRSRMRNECGSIGMEFIVQSVKDTVHLENRIEAFLSKLQSTIETMSEEEYQKHVQSLITTRLEKDKNLGEESQRYWIIIYKGLYNFFQVDQDVEELKTISKSSLLDFFNEYVHTSSKTRKKLSTHLRSQNPPPSSPHAKTFDINRLFSCLQSHSLTSEITLADLSSNLESKNFGSPDGQNALKKFLADKTKADDKEIEQVIKKVNQALVVVSNKEDSQTKVEVDQEVAKDSNETSRDDSVLSEKNVVIEDLAVFKSNMKLGPAPTTTIPFETLSKSDVKNQN</sequence>
<dbReference type="GO" id="GO:0046872">
    <property type="term" value="F:metal ion binding"/>
    <property type="evidence" value="ECO:0007669"/>
    <property type="project" value="UniProtKB-KW"/>
</dbReference>
<evidence type="ECO:0000259" key="12">
    <source>
        <dbReference type="Pfam" id="PF22456"/>
    </source>
</evidence>
<proteinExistence type="inferred from homology"/>
<dbReference type="InterPro" id="IPR011249">
    <property type="entry name" value="Metalloenz_LuxS/M16"/>
</dbReference>
<protein>
    <submittedName>
        <fullName evidence="13">5800_t:CDS:1</fullName>
    </submittedName>
</protein>
<feature type="domain" description="Peptidase M16 N-terminal" evidence="9">
    <location>
        <begin position="48"/>
        <end position="182"/>
    </location>
</feature>
<evidence type="ECO:0000256" key="6">
    <source>
        <dbReference type="ARBA" id="ARBA00023049"/>
    </source>
</evidence>
<keyword evidence="2" id="KW-0645">Protease</keyword>
<comment type="similarity">
    <text evidence="1 7">Belongs to the peptidase M16 family.</text>
</comment>
<dbReference type="Pfam" id="PF22456">
    <property type="entry name" value="PqqF-like_C_4"/>
    <property type="match status" value="1"/>
</dbReference>
<dbReference type="OrthoDB" id="952271at2759"/>
<dbReference type="InterPro" id="IPR032632">
    <property type="entry name" value="Peptidase_M16_M"/>
</dbReference>
<dbReference type="GO" id="GO:0005739">
    <property type="term" value="C:mitochondrion"/>
    <property type="evidence" value="ECO:0007669"/>
    <property type="project" value="TreeGrafter"/>
</dbReference>
<comment type="caution">
    <text evidence="13">The sequence shown here is derived from an EMBL/GenBank/DDBJ whole genome shotgun (WGS) entry which is preliminary data.</text>
</comment>
<dbReference type="GO" id="GO:0043171">
    <property type="term" value="P:peptide catabolic process"/>
    <property type="evidence" value="ECO:0007669"/>
    <property type="project" value="TreeGrafter"/>
</dbReference>
<evidence type="ECO:0000256" key="7">
    <source>
        <dbReference type="RuleBase" id="RU004447"/>
    </source>
</evidence>
<feature type="compositionally biased region" description="Polar residues" evidence="8">
    <location>
        <begin position="1053"/>
        <end position="1062"/>
    </location>
</feature>
<dbReference type="InterPro" id="IPR050626">
    <property type="entry name" value="Peptidase_M16"/>
</dbReference>
<evidence type="ECO:0000259" key="11">
    <source>
        <dbReference type="Pfam" id="PF16187"/>
    </source>
</evidence>
<dbReference type="Gene3D" id="3.30.830.10">
    <property type="entry name" value="Metalloenzyme, LuxS/M16 peptidase-like"/>
    <property type="match status" value="4"/>
</dbReference>
<dbReference type="GO" id="GO:0004222">
    <property type="term" value="F:metalloendopeptidase activity"/>
    <property type="evidence" value="ECO:0007669"/>
    <property type="project" value="InterPro"/>
</dbReference>
<dbReference type="Pfam" id="PF16187">
    <property type="entry name" value="Peptidase_M16_M"/>
    <property type="match status" value="1"/>
</dbReference>
<organism evidence="13 14">
    <name type="scientific">Paraglomus occultum</name>
    <dbReference type="NCBI Taxonomy" id="144539"/>
    <lineage>
        <taxon>Eukaryota</taxon>
        <taxon>Fungi</taxon>
        <taxon>Fungi incertae sedis</taxon>
        <taxon>Mucoromycota</taxon>
        <taxon>Glomeromycotina</taxon>
        <taxon>Glomeromycetes</taxon>
        <taxon>Paraglomerales</taxon>
        <taxon>Paraglomeraceae</taxon>
        <taxon>Paraglomus</taxon>
    </lineage>
</organism>
<dbReference type="FunFam" id="3.30.830.10:FF:000004">
    <property type="entry name" value="Putative insulin-degrading enzyme"/>
    <property type="match status" value="1"/>
</dbReference>
<feature type="region of interest" description="Disordered" evidence="8">
    <location>
        <begin position="908"/>
        <end position="927"/>
    </location>
</feature>
<dbReference type="InterPro" id="IPR054734">
    <property type="entry name" value="PqqF-like_C_4"/>
</dbReference>
<evidence type="ECO:0000256" key="5">
    <source>
        <dbReference type="ARBA" id="ARBA00022833"/>
    </source>
</evidence>
<evidence type="ECO:0000259" key="9">
    <source>
        <dbReference type="Pfam" id="PF00675"/>
    </source>
</evidence>
<dbReference type="SUPFAM" id="SSF63411">
    <property type="entry name" value="LuxS/MPP-like metallohydrolase"/>
    <property type="match status" value="4"/>
</dbReference>
<dbReference type="GO" id="GO:0051603">
    <property type="term" value="P:proteolysis involved in protein catabolic process"/>
    <property type="evidence" value="ECO:0007669"/>
    <property type="project" value="TreeGrafter"/>
</dbReference>
<feature type="region of interest" description="Disordered" evidence="8">
    <location>
        <begin position="1004"/>
        <end position="1029"/>
    </location>
</feature>
<keyword evidence="14" id="KW-1185">Reference proteome</keyword>